<dbReference type="Pfam" id="PF13560">
    <property type="entry name" value="HTH_31"/>
    <property type="match status" value="1"/>
</dbReference>
<feature type="domain" description="HTH cro/C1-type" evidence="1">
    <location>
        <begin position="15"/>
        <end position="69"/>
    </location>
</feature>
<dbReference type="OrthoDB" id="1122334at2"/>
<dbReference type="GO" id="GO:0003677">
    <property type="term" value="F:DNA binding"/>
    <property type="evidence" value="ECO:0007669"/>
    <property type="project" value="InterPro"/>
</dbReference>
<dbReference type="InterPro" id="IPR010982">
    <property type="entry name" value="Lambda_DNA-bd_dom_sf"/>
</dbReference>
<dbReference type="SUPFAM" id="SSF47413">
    <property type="entry name" value="lambda repressor-like DNA-binding domains"/>
    <property type="match status" value="1"/>
</dbReference>
<name>A0A833M024_9LEPT</name>
<evidence type="ECO:0000313" key="3">
    <source>
        <dbReference type="Proteomes" id="UP000460298"/>
    </source>
</evidence>
<comment type="caution">
    <text evidence="2">The sequence shown here is derived from an EMBL/GenBank/DDBJ whole genome shotgun (WGS) entry which is preliminary data.</text>
</comment>
<dbReference type="RefSeq" id="WP_078123468.1">
    <property type="nucleotide sequence ID" value="NZ_JQDG01000043.1"/>
</dbReference>
<dbReference type="Proteomes" id="UP000460298">
    <property type="component" value="Unassembled WGS sequence"/>
</dbReference>
<dbReference type="AlphaFoldDB" id="A0A833M024"/>
<dbReference type="InterPro" id="IPR001387">
    <property type="entry name" value="Cro/C1-type_HTH"/>
</dbReference>
<sequence length="86" mass="9621">MINLLEKPELLGAFIAEHRRQAGLSRVELALRADVGKTILYDLEHGRTSVRLDLLMRILTVLGMQLHLSGPFVRGIDRLAEGDDES</sequence>
<gene>
    <name evidence="2" type="ORF">F9K24_03200</name>
</gene>
<dbReference type="PROSITE" id="PS50943">
    <property type="entry name" value="HTH_CROC1"/>
    <property type="match status" value="1"/>
</dbReference>
<organism evidence="2 3">
    <name type="scientific">Leptonema illini</name>
    <dbReference type="NCBI Taxonomy" id="183"/>
    <lineage>
        <taxon>Bacteria</taxon>
        <taxon>Pseudomonadati</taxon>
        <taxon>Spirochaetota</taxon>
        <taxon>Spirochaetia</taxon>
        <taxon>Leptospirales</taxon>
        <taxon>Leptospiraceae</taxon>
        <taxon>Leptonema</taxon>
    </lineage>
</organism>
<dbReference type="Gene3D" id="1.10.260.40">
    <property type="entry name" value="lambda repressor-like DNA-binding domains"/>
    <property type="match status" value="1"/>
</dbReference>
<accession>A0A833M024</accession>
<evidence type="ECO:0000313" key="2">
    <source>
        <dbReference type="EMBL" id="KAB2934798.1"/>
    </source>
</evidence>
<dbReference type="SMART" id="SM00530">
    <property type="entry name" value="HTH_XRE"/>
    <property type="match status" value="1"/>
</dbReference>
<reference evidence="2 3" key="1">
    <citation type="submission" date="2019-10" db="EMBL/GenBank/DDBJ databases">
        <title>Extracellular Electron Transfer in a Candidatus Methanoperedens spp. Enrichment Culture.</title>
        <authorList>
            <person name="Berger S."/>
            <person name="Rangel Shaw D."/>
            <person name="Berben T."/>
            <person name="In 'T Zandt M."/>
            <person name="Frank J."/>
            <person name="Reimann J."/>
            <person name="Jetten M.S.M."/>
            <person name="Welte C.U."/>
        </authorList>
    </citation>
    <scope>NUCLEOTIDE SEQUENCE [LARGE SCALE GENOMIC DNA]</scope>
    <source>
        <strain evidence="2">SB12</strain>
    </source>
</reference>
<protein>
    <submittedName>
        <fullName evidence="2">Helix-turn-helix domain-containing protein</fullName>
    </submittedName>
</protein>
<proteinExistence type="predicted"/>
<evidence type="ECO:0000259" key="1">
    <source>
        <dbReference type="PROSITE" id="PS50943"/>
    </source>
</evidence>
<dbReference type="EMBL" id="WBUI01000002">
    <property type="protein sequence ID" value="KAB2934798.1"/>
    <property type="molecule type" value="Genomic_DNA"/>
</dbReference>
<dbReference type="CDD" id="cd00093">
    <property type="entry name" value="HTH_XRE"/>
    <property type="match status" value="1"/>
</dbReference>